<dbReference type="GO" id="GO:0031012">
    <property type="term" value="C:extracellular matrix"/>
    <property type="evidence" value="ECO:0007669"/>
    <property type="project" value="TreeGrafter"/>
</dbReference>
<dbReference type="PANTHER" id="PTHR33395:SF22">
    <property type="entry name" value="REVERSE TRANSCRIPTASE DOMAIN-CONTAINING PROTEIN"/>
    <property type="match status" value="1"/>
</dbReference>
<dbReference type="GO" id="GO:0007508">
    <property type="term" value="P:larval heart development"/>
    <property type="evidence" value="ECO:0007669"/>
    <property type="project" value="TreeGrafter"/>
</dbReference>
<gene>
    <name evidence="1" type="ORF">OXX778_LOCUS7016</name>
</gene>
<feature type="non-terminal residue" evidence="1">
    <location>
        <position position="210"/>
    </location>
</feature>
<evidence type="ECO:0000313" key="2">
    <source>
        <dbReference type="Proteomes" id="UP000663879"/>
    </source>
</evidence>
<reference evidence="1" key="1">
    <citation type="submission" date="2021-02" db="EMBL/GenBank/DDBJ databases">
        <authorList>
            <person name="Nowell W R."/>
        </authorList>
    </citation>
    <scope>NUCLEOTIDE SEQUENCE</scope>
    <source>
        <strain evidence="1">Ploen Becks lab</strain>
    </source>
</reference>
<dbReference type="OrthoDB" id="426210at2759"/>
<dbReference type="PANTHER" id="PTHR33395">
    <property type="entry name" value="TRANSCRIPTASE, PUTATIVE-RELATED-RELATED"/>
    <property type="match status" value="1"/>
</dbReference>
<dbReference type="AlphaFoldDB" id="A0A813TML3"/>
<dbReference type="GO" id="GO:0061343">
    <property type="term" value="P:cell adhesion involved in heart morphogenesis"/>
    <property type="evidence" value="ECO:0007669"/>
    <property type="project" value="TreeGrafter"/>
</dbReference>
<comment type="caution">
    <text evidence="1">The sequence shown here is derived from an EMBL/GenBank/DDBJ whole genome shotgun (WGS) entry which is preliminary data.</text>
</comment>
<keyword evidence="2" id="KW-1185">Reference proteome</keyword>
<proteinExistence type="predicted"/>
<protein>
    <submittedName>
        <fullName evidence="1">Uncharacterized protein</fullName>
    </submittedName>
</protein>
<dbReference type="EMBL" id="CAJNOC010000870">
    <property type="protein sequence ID" value="CAF0811858.1"/>
    <property type="molecule type" value="Genomic_DNA"/>
</dbReference>
<name>A0A813TML3_9BILA</name>
<sequence>MIETLKDLYLHQNVNFPTFVKLAISTGNVLDYVITESEDRILKICSGPPLGNVNQGHTFLEWDYRTKPKIKHKIFSSEKFNFYKANYSKIDEEIAKINWNKIFHSKNVNEMYSLFLNEHSKVCDELVPKKKDISNRRVRPKWTNKNLEELSKKKNKLWFQCKNSKFKNKKLVSEYKSTRIECSKLINFAVRCYEYNLGIQAKKNPKLIYS</sequence>
<dbReference type="Proteomes" id="UP000663879">
    <property type="component" value="Unassembled WGS sequence"/>
</dbReference>
<organism evidence="1 2">
    <name type="scientific">Brachionus calyciflorus</name>
    <dbReference type="NCBI Taxonomy" id="104777"/>
    <lineage>
        <taxon>Eukaryota</taxon>
        <taxon>Metazoa</taxon>
        <taxon>Spiralia</taxon>
        <taxon>Gnathifera</taxon>
        <taxon>Rotifera</taxon>
        <taxon>Eurotatoria</taxon>
        <taxon>Monogononta</taxon>
        <taxon>Pseudotrocha</taxon>
        <taxon>Ploima</taxon>
        <taxon>Brachionidae</taxon>
        <taxon>Brachionus</taxon>
    </lineage>
</organism>
<evidence type="ECO:0000313" key="1">
    <source>
        <dbReference type="EMBL" id="CAF0811858.1"/>
    </source>
</evidence>
<accession>A0A813TML3</accession>